<sequence>MSLIAPALARSLWLGLSLCLPLWIGMPVARAETSALWQEDAQRLRVGLKLFPACLGALESLDDVLAQNDSLRVLVVYEGSDAPARQAVSSLETIDRIRGHPLRASILSARELDQGSGGLAAGIFIASVGLDPRRLRTWSERYRILVFSPFAGAVEEGAVAGIYVADRILPHINIAQARRAHIRFKPFFLQVARQYQDD</sequence>
<dbReference type="KEGG" id="tvi:Thivi_2502"/>
<evidence type="ECO:0000313" key="2">
    <source>
        <dbReference type="Proteomes" id="UP000006062"/>
    </source>
</evidence>
<reference evidence="1 2" key="1">
    <citation type="submission" date="2012-06" db="EMBL/GenBank/DDBJ databases">
        <title>Complete sequence of Thiocystis violascens DSM 198.</title>
        <authorList>
            <consortium name="US DOE Joint Genome Institute"/>
            <person name="Lucas S."/>
            <person name="Han J."/>
            <person name="Lapidus A."/>
            <person name="Cheng J.-F."/>
            <person name="Goodwin L."/>
            <person name="Pitluck S."/>
            <person name="Peters L."/>
            <person name="Ovchinnikova G."/>
            <person name="Teshima H."/>
            <person name="Detter J.C."/>
            <person name="Han C."/>
            <person name="Tapia R."/>
            <person name="Land M."/>
            <person name="Hauser L."/>
            <person name="Kyrpides N."/>
            <person name="Ivanova N."/>
            <person name="Pagani I."/>
            <person name="Vogl K."/>
            <person name="Liu Z."/>
            <person name="Frigaard N.-U."/>
            <person name="Bryant D."/>
            <person name="Woyke T."/>
        </authorList>
    </citation>
    <scope>NUCLEOTIDE SEQUENCE [LARGE SCALE GENOMIC DNA]</scope>
    <source>
        <strain evidence="2">ATCC 17096 / DSM 198 / 6111</strain>
    </source>
</reference>
<dbReference type="HOGENOM" id="CLU_117591_0_0_6"/>
<name>I3YBS2_THIV6</name>
<dbReference type="STRING" id="765911.Thivi_2502"/>
<evidence type="ECO:0000313" key="1">
    <source>
        <dbReference type="EMBL" id="AFL74440.1"/>
    </source>
</evidence>
<dbReference type="EMBL" id="CP003154">
    <property type="protein sequence ID" value="AFL74440.1"/>
    <property type="molecule type" value="Genomic_DNA"/>
</dbReference>
<proteinExistence type="predicted"/>
<organism evidence="1 2">
    <name type="scientific">Thiocystis violascens (strain ATCC 17096 / DSM 198 / 6111)</name>
    <name type="common">Chromatium violascens</name>
    <dbReference type="NCBI Taxonomy" id="765911"/>
    <lineage>
        <taxon>Bacteria</taxon>
        <taxon>Pseudomonadati</taxon>
        <taxon>Pseudomonadota</taxon>
        <taxon>Gammaproteobacteria</taxon>
        <taxon>Chromatiales</taxon>
        <taxon>Chromatiaceae</taxon>
        <taxon>Thiocystis</taxon>
    </lineage>
</organism>
<dbReference type="OrthoDB" id="5765973at2"/>
<dbReference type="eggNOG" id="ENOG5032YBM">
    <property type="taxonomic scope" value="Bacteria"/>
</dbReference>
<protein>
    <submittedName>
        <fullName evidence="1">Uncharacterized protein</fullName>
    </submittedName>
</protein>
<gene>
    <name evidence="1" type="ordered locus">Thivi_2502</name>
</gene>
<dbReference type="Proteomes" id="UP000006062">
    <property type="component" value="Chromosome"/>
</dbReference>
<accession>I3YBS2</accession>
<dbReference type="RefSeq" id="WP_014778884.1">
    <property type="nucleotide sequence ID" value="NC_018012.1"/>
</dbReference>
<dbReference type="AlphaFoldDB" id="I3YBS2"/>
<keyword evidence="2" id="KW-1185">Reference proteome</keyword>